<dbReference type="Proteomes" id="UP000297245">
    <property type="component" value="Unassembled WGS sequence"/>
</dbReference>
<dbReference type="AlphaFoldDB" id="A0A4S8M7M7"/>
<keyword evidence="3" id="KW-1185">Reference proteome</keyword>
<accession>A0A4S8M7M7</accession>
<evidence type="ECO:0000313" key="3">
    <source>
        <dbReference type="Proteomes" id="UP000297245"/>
    </source>
</evidence>
<keyword evidence="1" id="KW-0472">Membrane</keyword>
<dbReference type="EMBL" id="ML179148">
    <property type="protein sequence ID" value="THU97823.1"/>
    <property type="molecule type" value="Genomic_DNA"/>
</dbReference>
<reference evidence="2 3" key="1">
    <citation type="journal article" date="2019" name="Nat. Ecol. Evol.">
        <title>Megaphylogeny resolves global patterns of mushroom evolution.</title>
        <authorList>
            <person name="Varga T."/>
            <person name="Krizsan K."/>
            <person name="Foldi C."/>
            <person name="Dima B."/>
            <person name="Sanchez-Garcia M."/>
            <person name="Sanchez-Ramirez S."/>
            <person name="Szollosi G.J."/>
            <person name="Szarkandi J.G."/>
            <person name="Papp V."/>
            <person name="Albert L."/>
            <person name="Andreopoulos W."/>
            <person name="Angelini C."/>
            <person name="Antonin V."/>
            <person name="Barry K.W."/>
            <person name="Bougher N.L."/>
            <person name="Buchanan P."/>
            <person name="Buyck B."/>
            <person name="Bense V."/>
            <person name="Catcheside P."/>
            <person name="Chovatia M."/>
            <person name="Cooper J."/>
            <person name="Damon W."/>
            <person name="Desjardin D."/>
            <person name="Finy P."/>
            <person name="Geml J."/>
            <person name="Haridas S."/>
            <person name="Hughes K."/>
            <person name="Justo A."/>
            <person name="Karasinski D."/>
            <person name="Kautmanova I."/>
            <person name="Kiss B."/>
            <person name="Kocsube S."/>
            <person name="Kotiranta H."/>
            <person name="LaButti K.M."/>
            <person name="Lechner B.E."/>
            <person name="Liimatainen K."/>
            <person name="Lipzen A."/>
            <person name="Lukacs Z."/>
            <person name="Mihaltcheva S."/>
            <person name="Morgado L.N."/>
            <person name="Niskanen T."/>
            <person name="Noordeloos M.E."/>
            <person name="Ohm R.A."/>
            <person name="Ortiz-Santana B."/>
            <person name="Ovrebo C."/>
            <person name="Racz N."/>
            <person name="Riley R."/>
            <person name="Savchenko A."/>
            <person name="Shiryaev A."/>
            <person name="Soop K."/>
            <person name="Spirin V."/>
            <person name="Szebenyi C."/>
            <person name="Tomsovsky M."/>
            <person name="Tulloss R.E."/>
            <person name="Uehling J."/>
            <person name="Grigoriev I.V."/>
            <person name="Vagvolgyi C."/>
            <person name="Papp T."/>
            <person name="Martin F.M."/>
            <person name="Miettinen O."/>
            <person name="Hibbett D.S."/>
            <person name="Nagy L.G."/>
        </authorList>
    </citation>
    <scope>NUCLEOTIDE SEQUENCE [LARGE SCALE GENOMIC DNA]</scope>
    <source>
        <strain evidence="2 3">CBS 962.96</strain>
    </source>
</reference>
<evidence type="ECO:0000313" key="2">
    <source>
        <dbReference type="EMBL" id="THU97823.1"/>
    </source>
</evidence>
<keyword evidence="1" id="KW-1133">Transmembrane helix</keyword>
<keyword evidence="1" id="KW-0812">Transmembrane</keyword>
<organism evidence="2 3">
    <name type="scientific">Dendrothele bispora (strain CBS 962.96)</name>
    <dbReference type="NCBI Taxonomy" id="1314807"/>
    <lineage>
        <taxon>Eukaryota</taxon>
        <taxon>Fungi</taxon>
        <taxon>Dikarya</taxon>
        <taxon>Basidiomycota</taxon>
        <taxon>Agaricomycotina</taxon>
        <taxon>Agaricomycetes</taxon>
        <taxon>Agaricomycetidae</taxon>
        <taxon>Agaricales</taxon>
        <taxon>Agaricales incertae sedis</taxon>
        <taxon>Dendrothele</taxon>
    </lineage>
</organism>
<protein>
    <submittedName>
        <fullName evidence="2">Uncharacterized protein</fullName>
    </submittedName>
</protein>
<sequence>MLAREYNVICRLEKVPNGLAGIRGCWHAFVDAGTIPANLQPSLNLSSQFDNTQSEVTSTIIDYAPRAVVPVALLFAAVLFILRLRYPCLTLSELRKFVDGLKDTVQERTAGRRRRDFMACVSRIEEEIEEIEDKWSRRAIFRWSSVYGYLCASLIAVRNIVKCYDQAQALRVSVLDVTADERRGHDDGIENQDHRTIDSEGDRRRDTRILRSDHLTTARV</sequence>
<name>A0A4S8M7M7_DENBC</name>
<evidence type="ECO:0000256" key="1">
    <source>
        <dbReference type="SAM" id="Phobius"/>
    </source>
</evidence>
<feature type="transmembrane region" description="Helical" evidence="1">
    <location>
        <begin position="67"/>
        <end position="86"/>
    </location>
</feature>
<gene>
    <name evidence="2" type="ORF">K435DRAFT_796204</name>
</gene>
<proteinExistence type="predicted"/>